<dbReference type="EMBL" id="AMZH03015719">
    <property type="protein sequence ID" value="RRT45616.1"/>
    <property type="molecule type" value="Genomic_DNA"/>
</dbReference>
<comment type="caution">
    <text evidence="2">The sequence shown here is derived from an EMBL/GenBank/DDBJ whole genome shotgun (WGS) entry which is preliminary data.</text>
</comment>
<evidence type="ECO:0000313" key="2">
    <source>
        <dbReference type="EMBL" id="RRT45616.1"/>
    </source>
</evidence>
<proteinExistence type="predicted"/>
<gene>
    <name evidence="2" type="ORF">B296_00055003</name>
</gene>
<dbReference type="Proteomes" id="UP000287651">
    <property type="component" value="Unassembled WGS sequence"/>
</dbReference>
<accession>A0A426Y1J9</accession>
<evidence type="ECO:0000313" key="3">
    <source>
        <dbReference type="Proteomes" id="UP000287651"/>
    </source>
</evidence>
<protein>
    <submittedName>
        <fullName evidence="2">Uncharacterized protein</fullName>
    </submittedName>
</protein>
<reference evidence="2 3" key="1">
    <citation type="journal article" date="2014" name="Agronomy (Basel)">
        <title>A Draft Genome Sequence for Ensete ventricosum, the Drought-Tolerant Tree Against Hunger.</title>
        <authorList>
            <person name="Harrison J."/>
            <person name="Moore K.A."/>
            <person name="Paszkiewicz K."/>
            <person name="Jones T."/>
            <person name="Grant M."/>
            <person name="Ambacheew D."/>
            <person name="Muzemil S."/>
            <person name="Studholme D.J."/>
        </authorList>
    </citation>
    <scope>NUCLEOTIDE SEQUENCE [LARGE SCALE GENOMIC DNA]</scope>
</reference>
<dbReference type="AlphaFoldDB" id="A0A426Y1J9"/>
<evidence type="ECO:0000256" key="1">
    <source>
        <dbReference type="SAM" id="MobiDB-lite"/>
    </source>
</evidence>
<organism evidence="2 3">
    <name type="scientific">Ensete ventricosum</name>
    <name type="common">Abyssinian banana</name>
    <name type="synonym">Musa ensete</name>
    <dbReference type="NCBI Taxonomy" id="4639"/>
    <lineage>
        <taxon>Eukaryota</taxon>
        <taxon>Viridiplantae</taxon>
        <taxon>Streptophyta</taxon>
        <taxon>Embryophyta</taxon>
        <taxon>Tracheophyta</taxon>
        <taxon>Spermatophyta</taxon>
        <taxon>Magnoliopsida</taxon>
        <taxon>Liliopsida</taxon>
        <taxon>Zingiberales</taxon>
        <taxon>Musaceae</taxon>
        <taxon>Ensete</taxon>
    </lineage>
</organism>
<feature type="region of interest" description="Disordered" evidence="1">
    <location>
        <begin position="254"/>
        <end position="280"/>
    </location>
</feature>
<name>A0A426Y1J9_ENSVE</name>
<sequence length="280" mass="30987">MTVSACSTELVSISLNETAALLIYTSRGAARFIRSDSYEGEEAEDKDYKLLLTRMSSPPNLRFSQAAKVTIDEGSATSKWQNATRSPWPSRDSTAAFPLPTSLEVSTTVSPSSANLLTSANPMPLLAPVTTATVSFDHHLHSTRHRNDARYKQTFTIRKGPPMKLHLVGERQIAEPLRSISMVAVKTSSDDGTAREMRRGRRRRRTAYIGRAQAEPVNTIARWEVEHHYHTERTITTESPRILLASDMALRSIGHREDKSPEKLLQGGSTVPSSTTTALK</sequence>
<feature type="compositionally biased region" description="Polar residues" evidence="1">
    <location>
        <begin position="267"/>
        <end position="280"/>
    </location>
</feature>